<dbReference type="RefSeq" id="WP_011646116.1">
    <property type="nucleotide sequence ID" value="NZ_ARYI01000002.1"/>
</dbReference>
<dbReference type="PATRIC" id="fig|1280951.3.peg.861"/>
<dbReference type="InterPro" id="IPR011330">
    <property type="entry name" value="Glyco_hydro/deAcase_b/a-brl"/>
</dbReference>
<dbReference type="GO" id="GO:0016810">
    <property type="term" value="F:hydrolase activity, acting on carbon-nitrogen (but not peptide) bonds"/>
    <property type="evidence" value="ECO:0007669"/>
    <property type="project" value="InterPro"/>
</dbReference>
<dbReference type="GO" id="GO:0005975">
    <property type="term" value="P:carbohydrate metabolic process"/>
    <property type="evidence" value="ECO:0007669"/>
    <property type="project" value="InterPro"/>
</dbReference>
<evidence type="ECO:0000259" key="5">
    <source>
        <dbReference type="Pfam" id="PF01522"/>
    </source>
</evidence>
<dbReference type="AlphaFoldDB" id="A0A059FZ01"/>
<dbReference type="Pfam" id="PF01522">
    <property type="entry name" value="Polysacc_deac_1"/>
    <property type="match status" value="1"/>
</dbReference>
<evidence type="ECO:0000256" key="3">
    <source>
        <dbReference type="ARBA" id="ARBA00020071"/>
    </source>
</evidence>
<dbReference type="Proteomes" id="UP000025061">
    <property type="component" value="Unassembled WGS sequence"/>
</dbReference>
<organism evidence="6 7">
    <name type="scientific">Hyphomonas hirschiana VP5</name>
    <dbReference type="NCBI Taxonomy" id="1280951"/>
    <lineage>
        <taxon>Bacteria</taxon>
        <taxon>Pseudomonadati</taxon>
        <taxon>Pseudomonadota</taxon>
        <taxon>Alphaproteobacteria</taxon>
        <taxon>Hyphomonadales</taxon>
        <taxon>Hyphomonadaceae</taxon>
        <taxon>Hyphomonas</taxon>
    </lineage>
</organism>
<accession>A0A059FZ01</accession>
<sequence length="302" mass="34237">MTQLPKDPAPEGFTWPGGKKLALSVVVNVEEGAERRIDEGDKRPEPVDELGAVPGKPIRVHGNETNYQYGINRGAPRVIQILDKAGINATWTVCGLALEKAPWLAKAIMERGDEPCNHGYKWAFTAFMDEDAERDFIAKGTDSIEKTCGRKPAGWLSRYLHTDITRRLILEQGYSYHMDDYSDDFPYWAKVPMADGSEKPMVVLPYAIDSNDMKFWLSPSFTPDMWLDYARRSFDWLYEESQREGARMMSLGLHLRIIGRPGRIKAFADFLEHVKGHPDVWVATREQIAAHFSKEVSASTAR</sequence>
<evidence type="ECO:0000313" key="7">
    <source>
        <dbReference type="Proteomes" id="UP000025061"/>
    </source>
</evidence>
<proteinExistence type="inferred from homology"/>
<protein>
    <recommendedName>
        <fullName evidence="3">Chitooligosaccharide deacetylase</fullName>
    </recommendedName>
    <alternativeName>
        <fullName evidence="4">Nodulation protein B</fullName>
    </alternativeName>
</protein>
<evidence type="ECO:0000313" key="6">
    <source>
        <dbReference type="EMBL" id="KCZ95949.1"/>
    </source>
</evidence>
<evidence type="ECO:0000256" key="1">
    <source>
        <dbReference type="ARBA" id="ARBA00003236"/>
    </source>
</evidence>
<dbReference type="PANTHER" id="PTHR43123:SF1">
    <property type="entry name" value="POLYSACCHARIDE DEACETYLASE-RELATED"/>
    <property type="match status" value="1"/>
</dbReference>
<keyword evidence="7" id="KW-1185">Reference proteome</keyword>
<dbReference type="Gene3D" id="3.20.20.370">
    <property type="entry name" value="Glycoside hydrolase/deacetylase"/>
    <property type="match status" value="1"/>
</dbReference>
<dbReference type="SUPFAM" id="SSF88713">
    <property type="entry name" value="Glycoside hydrolase/deacetylase"/>
    <property type="match status" value="1"/>
</dbReference>
<evidence type="ECO:0000256" key="2">
    <source>
        <dbReference type="ARBA" id="ARBA00010973"/>
    </source>
</evidence>
<dbReference type="InterPro" id="IPR002509">
    <property type="entry name" value="NODB_dom"/>
</dbReference>
<comment type="function">
    <text evidence="1">Is involved in generating a small heat-stable compound (Nod), an acylated oligomer of N-acetylglucosamine, that stimulates mitosis in various plant protoplasts.</text>
</comment>
<comment type="similarity">
    <text evidence="2">Belongs to the polysaccharide deacetylase family.</text>
</comment>
<feature type="domain" description="NodB homology" evidence="5">
    <location>
        <begin position="70"/>
        <end position="164"/>
    </location>
</feature>
<comment type="caution">
    <text evidence="6">The sequence shown here is derived from an EMBL/GenBank/DDBJ whole genome shotgun (WGS) entry which is preliminary data.</text>
</comment>
<evidence type="ECO:0000256" key="4">
    <source>
        <dbReference type="ARBA" id="ARBA00032976"/>
    </source>
</evidence>
<name>A0A059FZ01_9PROT</name>
<reference evidence="6 7" key="1">
    <citation type="submission" date="2013-04" db="EMBL/GenBank/DDBJ databases">
        <title>Hyphomonas hirschiana VP5 Genome Sequencing.</title>
        <authorList>
            <person name="Lai Q."/>
            <person name="Shao Z."/>
        </authorList>
    </citation>
    <scope>NUCLEOTIDE SEQUENCE [LARGE SCALE GENOMIC DNA]</scope>
    <source>
        <strain evidence="6 7">VP5</strain>
    </source>
</reference>
<gene>
    <name evidence="6" type="ORF">HHI_04222</name>
</gene>
<dbReference type="PANTHER" id="PTHR43123">
    <property type="entry name" value="POLYSACCHARIDE DEACETYLASE-RELATED"/>
    <property type="match status" value="1"/>
</dbReference>
<dbReference type="EMBL" id="ARYI01000002">
    <property type="protein sequence ID" value="KCZ95949.1"/>
    <property type="molecule type" value="Genomic_DNA"/>
</dbReference>